<keyword evidence="3" id="KW-1185">Reference proteome</keyword>
<feature type="domain" description="PARP catalytic" evidence="1">
    <location>
        <begin position="177"/>
        <end position="347"/>
    </location>
</feature>
<dbReference type="Proteomes" id="UP000076871">
    <property type="component" value="Unassembled WGS sequence"/>
</dbReference>
<sequence>MANVNAILGMINFNVCEECRARPKYVESTGYTHPYCGKQCANTASSRKSLPTNATMCIVCKSRPQFTDGTRKHQFCSRTCASKHKPATPQRNTINKNAITNGLCLLPGCNKPAFKSANGTGKYCTNAHKNLGETACLWCFQRPKQGTFHYCSRACAAEAQKHAIVLLEIPEGHAVYKSVAEQFKSSWRHATPCPTVRYIYKIVESKTSQDKYEQYKAAVESRGNFVAAGRPAGNENRRWHGTRRECTLGDNSNAQLCSSATCSLCCIIKTSFDLKFFAKKTGWGRFGAGIYTSSTSSKSNDYSQNITASPYKAVLLNKVVVGKGHKLTMDKPSLTAPPAGFDSVLAEKGGILNHDELVVYTNDAVRPSYLVIYG</sequence>
<gene>
    <name evidence="2" type="ORF">LAESUDRAFT_731113</name>
</gene>
<dbReference type="GeneID" id="63827004"/>
<dbReference type="InParanoid" id="A0A165BRU4"/>
<dbReference type="STRING" id="1314785.A0A165BRU4"/>
<dbReference type="OrthoDB" id="9514740at2759"/>
<dbReference type="PANTHER" id="PTHR31681:SF3">
    <property type="entry name" value="OS04G0690100 PROTEIN"/>
    <property type="match status" value="1"/>
</dbReference>
<organism evidence="2 3">
    <name type="scientific">Laetiporus sulphureus 93-53</name>
    <dbReference type="NCBI Taxonomy" id="1314785"/>
    <lineage>
        <taxon>Eukaryota</taxon>
        <taxon>Fungi</taxon>
        <taxon>Dikarya</taxon>
        <taxon>Basidiomycota</taxon>
        <taxon>Agaricomycotina</taxon>
        <taxon>Agaricomycetes</taxon>
        <taxon>Polyporales</taxon>
        <taxon>Laetiporus</taxon>
    </lineage>
</organism>
<dbReference type="EMBL" id="KV427663">
    <property type="protein sequence ID" value="KZT01538.1"/>
    <property type="molecule type" value="Genomic_DNA"/>
</dbReference>
<evidence type="ECO:0000313" key="3">
    <source>
        <dbReference type="Proteomes" id="UP000076871"/>
    </source>
</evidence>
<dbReference type="Pfam" id="PF00644">
    <property type="entry name" value="PARP"/>
    <property type="match status" value="1"/>
</dbReference>
<dbReference type="Gene3D" id="3.90.228.10">
    <property type="match status" value="1"/>
</dbReference>
<dbReference type="GO" id="GO:0003950">
    <property type="term" value="F:NAD+ poly-ADP-ribosyltransferase activity"/>
    <property type="evidence" value="ECO:0007669"/>
    <property type="project" value="InterPro"/>
</dbReference>
<name>A0A165BRU4_9APHY</name>
<reference evidence="2 3" key="1">
    <citation type="journal article" date="2016" name="Mol. Biol. Evol.">
        <title>Comparative Genomics of Early-Diverging Mushroom-Forming Fungi Provides Insights into the Origins of Lignocellulose Decay Capabilities.</title>
        <authorList>
            <person name="Nagy L.G."/>
            <person name="Riley R."/>
            <person name="Tritt A."/>
            <person name="Adam C."/>
            <person name="Daum C."/>
            <person name="Floudas D."/>
            <person name="Sun H."/>
            <person name="Yadav J.S."/>
            <person name="Pangilinan J."/>
            <person name="Larsson K.H."/>
            <person name="Matsuura K."/>
            <person name="Barry K."/>
            <person name="Labutti K."/>
            <person name="Kuo R."/>
            <person name="Ohm R.A."/>
            <person name="Bhattacharya S.S."/>
            <person name="Shirouzu T."/>
            <person name="Yoshinaga Y."/>
            <person name="Martin F.M."/>
            <person name="Grigoriev I.V."/>
            <person name="Hibbett D.S."/>
        </authorList>
    </citation>
    <scope>NUCLEOTIDE SEQUENCE [LARGE SCALE GENOMIC DNA]</scope>
    <source>
        <strain evidence="2 3">93-53</strain>
    </source>
</reference>
<dbReference type="SUPFAM" id="SSF56399">
    <property type="entry name" value="ADP-ribosylation"/>
    <property type="match status" value="1"/>
</dbReference>
<protein>
    <submittedName>
        <fullName evidence="2">ADP-ribosylation</fullName>
    </submittedName>
</protein>
<proteinExistence type="predicted"/>
<evidence type="ECO:0000259" key="1">
    <source>
        <dbReference type="Pfam" id="PF00644"/>
    </source>
</evidence>
<dbReference type="PANTHER" id="PTHR31681">
    <property type="entry name" value="C2H2-LIKE ZINC FINGER PROTEIN"/>
    <property type="match status" value="1"/>
</dbReference>
<dbReference type="InterPro" id="IPR012317">
    <property type="entry name" value="Poly(ADP-ribose)pol_cat_dom"/>
</dbReference>
<accession>A0A165BRU4</accession>
<dbReference type="AlphaFoldDB" id="A0A165BRU4"/>
<evidence type="ECO:0000313" key="2">
    <source>
        <dbReference type="EMBL" id="KZT01538.1"/>
    </source>
</evidence>
<dbReference type="RefSeq" id="XP_040759278.1">
    <property type="nucleotide sequence ID" value="XM_040909975.1"/>
</dbReference>